<feature type="non-terminal residue" evidence="3">
    <location>
        <position position="453"/>
    </location>
</feature>
<dbReference type="SUPFAM" id="SSF52317">
    <property type="entry name" value="Class I glutamine amidotransferase-like"/>
    <property type="match status" value="1"/>
</dbReference>
<accession>A0A0F8ZXL2</accession>
<evidence type="ECO:0000313" key="3">
    <source>
        <dbReference type="EMBL" id="KKK98598.1"/>
    </source>
</evidence>
<organism evidence="3">
    <name type="scientific">marine sediment metagenome</name>
    <dbReference type="NCBI Taxonomy" id="412755"/>
    <lineage>
        <taxon>unclassified sequences</taxon>
        <taxon>metagenomes</taxon>
        <taxon>ecological metagenomes</taxon>
    </lineage>
</organism>
<reference evidence="3" key="1">
    <citation type="journal article" date="2015" name="Nature">
        <title>Complex archaea that bridge the gap between prokaryotes and eukaryotes.</title>
        <authorList>
            <person name="Spang A."/>
            <person name="Saw J.H."/>
            <person name="Jorgensen S.L."/>
            <person name="Zaremba-Niedzwiedzka K."/>
            <person name="Martijn J."/>
            <person name="Lind A.E."/>
            <person name="van Eijk R."/>
            <person name="Schleper C."/>
            <person name="Guy L."/>
            <person name="Ettema T.J."/>
        </authorList>
    </citation>
    <scope>NUCLEOTIDE SEQUENCE</scope>
</reference>
<keyword evidence="1" id="KW-0472">Membrane</keyword>
<dbReference type="InterPro" id="IPR029062">
    <property type="entry name" value="Class_I_gatase-like"/>
</dbReference>
<sequence length="453" mass="52227">FNNIFRIYNKPISKKDLNLTNKLKAYTSDGRVMLMKYPFGRLLWPVTVNAEKQMVEGAYYSATRQGKHIAWTYDAIDNGWNNYAFEKFKLWNIRFFIRTWAMGSHYADFIDQLSKRGFSPIAGAYDNGFYYNKKASQYIVPLKKKVLIIGKYAPIASALIDSSIQAGSIYVDDYDLKTLKLFDELVLYGFSYRNKHDAQKLVKEYVKSGGKVIVDLMGYKSPLEKNPSFLGVTSYPNVSKKEISLNTTSDGEIKNEIIPNNFKIPSIYSDVEKTKFKEWRFVTYFGLDKALATTNRDFANAVIGYKNVYGKKVWFLGPNFFYHTFASHNPKQMQFLNKLISANKTNQKSDYKIYDESIKSEIIRFKYNSSSNLPLFASFAYSPHWKAYLNGKPIEVVNLEGLIFLNLPAGSNKVEIKYENTPVHFYGKLLSVLTLLFIGFLLYNEKNNNILYG</sequence>
<evidence type="ECO:0000256" key="1">
    <source>
        <dbReference type="SAM" id="Phobius"/>
    </source>
</evidence>
<proteinExistence type="predicted"/>
<evidence type="ECO:0000259" key="2">
    <source>
        <dbReference type="Pfam" id="PF10131"/>
    </source>
</evidence>
<feature type="non-terminal residue" evidence="3">
    <location>
        <position position="1"/>
    </location>
</feature>
<gene>
    <name evidence="3" type="ORF">LCGC14_2641150</name>
</gene>
<dbReference type="InterPro" id="IPR018776">
    <property type="entry name" value="Membrane_prot_PTPS-rel_domain"/>
</dbReference>
<feature type="transmembrane region" description="Helical" evidence="1">
    <location>
        <begin position="425"/>
        <end position="443"/>
    </location>
</feature>
<keyword evidence="1" id="KW-0812">Transmembrane</keyword>
<keyword evidence="1" id="KW-1133">Transmembrane helix</keyword>
<feature type="domain" description="Membrane protein 6-pyruvoyl-tetrahydropterin synthase-related" evidence="2">
    <location>
        <begin position="47"/>
        <end position="323"/>
    </location>
</feature>
<name>A0A0F8ZXL2_9ZZZZ</name>
<comment type="caution">
    <text evidence="3">The sequence shown here is derived from an EMBL/GenBank/DDBJ whole genome shotgun (WGS) entry which is preliminary data.</text>
</comment>
<dbReference type="AlphaFoldDB" id="A0A0F8ZXL2"/>
<dbReference type="Pfam" id="PF10131">
    <property type="entry name" value="PTPS_related"/>
    <property type="match status" value="1"/>
</dbReference>
<protein>
    <recommendedName>
        <fullName evidence="2">Membrane protein 6-pyruvoyl-tetrahydropterin synthase-related domain-containing protein</fullName>
    </recommendedName>
</protein>
<dbReference type="EMBL" id="LAZR01045555">
    <property type="protein sequence ID" value="KKK98598.1"/>
    <property type="molecule type" value="Genomic_DNA"/>
</dbReference>